<dbReference type="PANTHER" id="PTHR43133">
    <property type="entry name" value="RNA POLYMERASE ECF-TYPE SIGMA FACTO"/>
    <property type="match status" value="1"/>
</dbReference>
<comment type="similarity">
    <text evidence="1">Belongs to the sigma-70 factor family. ECF subfamily.</text>
</comment>
<evidence type="ECO:0000256" key="2">
    <source>
        <dbReference type="ARBA" id="ARBA00023015"/>
    </source>
</evidence>
<dbReference type="InterPro" id="IPR013324">
    <property type="entry name" value="RNA_pol_sigma_r3/r4-like"/>
</dbReference>
<dbReference type="GO" id="GO:0006352">
    <property type="term" value="P:DNA-templated transcription initiation"/>
    <property type="evidence" value="ECO:0007669"/>
    <property type="project" value="InterPro"/>
</dbReference>
<evidence type="ECO:0000313" key="8">
    <source>
        <dbReference type="Proteomes" id="UP000555393"/>
    </source>
</evidence>
<dbReference type="Gene3D" id="1.10.1740.10">
    <property type="match status" value="1"/>
</dbReference>
<dbReference type="Proteomes" id="UP000555393">
    <property type="component" value="Unassembled WGS sequence"/>
</dbReference>
<dbReference type="SUPFAM" id="SSF88659">
    <property type="entry name" value="Sigma3 and sigma4 domains of RNA polymerase sigma factors"/>
    <property type="match status" value="1"/>
</dbReference>
<feature type="domain" description="RNA polymerase sigma-70 region 2" evidence="5">
    <location>
        <begin position="11"/>
        <end position="76"/>
    </location>
</feature>
<keyword evidence="2" id="KW-0805">Transcription regulation</keyword>
<keyword evidence="3" id="KW-0731">Sigma factor</keyword>
<keyword evidence="4" id="KW-0804">Transcription</keyword>
<dbReference type="NCBIfam" id="TIGR02937">
    <property type="entry name" value="sigma70-ECF"/>
    <property type="match status" value="1"/>
</dbReference>
<dbReference type="RefSeq" id="WP_184222089.1">
    <property type="nucleotide sequence ID" value="NZ_JACIIU010000005.1"/>
</dbReference>
<dbReference type="Pfam" id="PF04542">
    <property type="entry name" value="Sigma70_r2"/>
    <property type="match status" value="1"/>
</dbReference>
<proteinExistence type="inferred from homology"/>
<reference evidence="7 8" key="1">
    <citation type="submission" date="2020-08" db="EMBL/GenBank/DDBJ databases">
        <title>Genomic Encyclopedia of Type Strains, Phase IV (KMG-IV): sequencing the most valuable type-strain genomes for metagenomic binning, comparative biology and taxonomic classification.</title>
        <authorList>
            <person name="Goeker M."/>
        </authorList>
    </citation>
    <scope>NUCLEOTIDE SEQUENCE [LARGE SCALE GENOMIC DNA]</scope>
    <source>
        <strain evidence="7 8">DSM 22336</strain>
    </source>
</reference>
<name>A0A841LUT8_9HYPH</name>
<dbReference type="InterPro" id="IPR036388">
    <property type="entry name" value="WH-like_DNA-bd_sf"/>
</dbReference>
<dbReference type="InterPro" id="IPR007627">
    <property type="entry name" value="RNA_pol_sigma70_r2"/>
</dbReference>
<sequence length="170" mass="19285">MVESDVANCVFLAHRSKLIDYATPILGSREAAEDIVQDAFIRYMPAKTRINSSDQTLSYLYRIVRNLAFDVLKRKKIEKREAEGSPPFWIVSRAEETPEQTVLLCDQIKTVTRILQTLPVEARIAVEMSRFGGFTLDEIAVQLDISVATVHRYIRSAMVLIASELDNSKH</sequence>
<dbReference type="PANTHER" id="PTHR43133:SF63">
    <property type="entry name" value="RNA POLYMERASE SIGMA FACTOR FECI-RELATED"/>
    <property type="match status" value="1"/>
</dbReference>
<feature type="domain" description="RNA polymerase sigma factor 70 region 4 type 2" evidence="6">
    <location>
        <begin position="111"/>
        <end position="158"/>
    </location>
</feature>
<dbReference type="InterPro" id="IPR013249">
    <property type="entry name" value="RNA_pol_sigma70_r4_t2"/>
</dbReference>
<protein>
    <submittedName>
        <fullName evidence="7">RNA polymerase sigma-70 factor (ECF subfamily)</fullName>
    </submittedName>
</protein>
<comment type="caution">
    <text evidence="7">The sequence shown here is derived from an EMBL/GenBank/DDBJ whole genome shotgun (WGS) entry which is preliminary data.</text>
</comment>
<dbReference type="InterPro" id="IPR013325">
    <property type="entry name" value="RNA_pol_sigma_r2"/>
</dbReference>
<dbReference type="AlphaFoldDB" id="A0A841LUT8"/>
<evidence type="ECO:0000256" key="3">
    <source>
        <dbReference type="ARBA" id="ARBA00023082"/>
    </source>
</evidence>
<dbReference type="Pfam" id="PF08281">
    <property type="entry name" value="Sigma70_r4_2"/>
    <property type="match status" value="1"/>
</dbReference>
<evidence type="ECO:0000256" key="4">
    <source>
        <dbReference type="ARBA" id="ARBA00023163"/>
    </source>
</evidence>
<evidence type="ECO:0000256" key="1">
    <source>
        <dbReference type="ARBA" id="ARBA00010641"/>
    </source>
</evidence>
<dbReference type="SUPFAM" id="SSF88946">
    <property type="entry name" value="Sigma2 domain of RNA polymerase sigma factors"/>
    <property type="match status" value="1"/>
</dbReference>
<dbReference type="GO" id="GO:0016987">
    <property type="term" value="F:sigma factor activity"/>
    <property type="evidence" value="ECO:0007669"/>
    <property type="project" value="UniProtKB-KW"/>
</dbReference>
<dbReference type="Gene3D" id="1.10.10.10">
    <property type="entry name" value="Winged helix-like DNA-binding domain superfamily/Winged helix DNA-binding domain"/>
    <property type="match status" value="1"/>
</dbReference>
<dbReference type="GO" id="GO:0003677">
    <property type="term" value="F:DNA binding"/>
    <property type="evidence" value="ECO:0007669"/>
    <property type="project" value="InterPro"/>
</dbReference>
<evidence type="ECO:0000313" key="7">
    <source>
        <dbReference type="EMBL" id="MBB6261076.1"/>
    </source>
</evidence>
<gene>
    <name evidence="7" type="ORF">FHS77_001624</name>
</gene>
<dbReference type="InterPro" id="IPR014284">
    <property type="entry name" value="RNA_pol_sigma-70_dom"/>
</dbReference>
<dbReference type="InterPro" id="IPR039425">
    <property type="entry name" value="RNA_pol_sigma-70-like"/>
</dbReference>
<keyword evidence="8" id="KW-1185">Reference proteome</keyword>
<evidence type="ECO:0000259" key="5">
    <source>
        <dbReference type="Pfam" id="PF04542"/>
    </source>
</evidence>
<evidence type="ECO:0000259" key="6">
    <source>
        <dbReference type="Pfam" id="PF08281"/>
    </source>
</evidence>
<dbReference type="EMBL" id="JACIIU010000005">
    <property type="protein sequence ID" value="MBB6261076.1"/>
    <property type="molecule type" value="Genomic_DNA"/>
</dbReference>
<organism evidence="7 8">
    <name type="scientific">Paenochrobactrum gallinarii</name>
    <dbReference type="NCBI Taxonomy" id="643673"/>
    <lineage>
        <taxon>Bacteria</taxon>
        <taxon>Pseudomonadati</taxon>
        <taxon>Pseudomonadota</taxon>
        <taxon>Alphaproteobacteria</taxon>
        <taxon>Hyphomicrobiales</taxon>
        <taxon>Brucellaceae</taxon>
        <taxon>Paenochrobactrum</taxon>
    </lineage>
</organism>
<accession>A0A841LUT8</accession>